<feature type="compositionally biased region" description="Basic and acidic residues" evidence="1">
    <location>
        <begin position="31"/>
        <end position="54"/>
    </location>
</feature>
<organism evidence="2 3">
    <name type="scientific">Protomyces lactucae-debilis</name>
    <dbReference type="NCBI Taxonomy" id="2754530"/>
    <lineage>
        <taxon>Eukaryota</taxon>
        <taxon>Fungi</taxon>
        <taxon>Dikarya</taxon>
        <taxon>Ascomycota</taxon>
        <taxon>Taphrinomycotina</taxon>
        <taxon>Taphrinomycetes</taxon>
        <taxon>Taphrinales</taxon>
        <taxon>Protomycetaceae</taxon>
        <taxon>Protomyces</taxon>
    </lineage>
</organism>
<accession>A0A1Y2ETC9</accession>
<protein>
    <submittedName>
        <fullName evidence="2">Uncharacterized protein</fullName>
    </submittedName>
</protein>
<keyword evidence="3" id="KW-1185">Reference proteome</keyword>
<comment type="caution">
    <text evidence="2">The sequence shown here is derived from an EMBL/GenBank/DDBJ whole genome shotgun (WGS) entry which is preliminary data.</text>
</comment>
<dbReference type="RefSeq" id="XP_040722115.1">
    <property type="nucleotide sequence ID" value="XM_040870196.1"/>
</dbReference>
<evidence type="ECO:0000313" key="2">
    <source>
        <dbReference type="EMBL" id="ORY74809.1"/>
    </source>
</evidence>
<gene>
    <name evidence="2" type="ORF">BCR37DRAFT_384227</name>
</gene>
<dbReference type="AlphaFoldDB" id="A0A1Y2ETC9"/>
<dbReference type="Proteomes" id="UP000193685">
    <property type="component" value="Unassembled WGS sequence"/>
</dbReference>
<sequence>MPMSRPRSHKPGPSCKRQTYFMPSCSHLRSRRDSPSRSHQEYARESTRDTSRLH</sequence>
<evidence type="ECO:0000256" key="1">
    <source>
        <dbReference type="SAM" id="MobiDB-lite"/>
    </source>
</evidence>
<feature type="region of interest" description="Disordered" evidence="1">
    <location>
        <begin position="1"/>
        <end position="54"/>
    </location>
</feature>
<evidence type="ECO:0000313" key="3">
    <source>
        <dbReference type="Proteomes" id="UP000193685"/>
    </source>
</evidence>
<dbReference type="EMBL" id="MCFI01000028">
    <property type="protein sequence ID" value="ORY74809.1"/>
    <property type="molecule type" value="Genomic_DNA"/>
</dbReference>
<feature type="compositionally biased region" description="Basic residues" evidence="1">
    <location>
        <begin position="1"/>
        <end position="10"/>
    </location>
</feature>
<proteinExistence type="predicted"/>
<reference evidence="2 3" key="1">
    <citation type="submission" date="2016-07" db="EMBL/GenBank/DDBJ databases">
        <title>Pervasive Adenine N6-methylation of Active Genes in Fungi.</title>
        <authorList>
            <consortium name="DOE Joint Genome Institute"/>
            <person name="Mondo S.J."/>
            <person name="Dannebaum R.O."/>
            <person name="Kuo R.C."/>
            <person name="Labutti K."/>
            <person name="Haridas S."/>
            <person name="Kuo A."/>
            <person name="Salamov A."/>
            <person name="Ahrendt S.R."/>
            <person name="Lipzen A."/>
            <person name="Sullivan W."/>
            <person name="Andreopoulos W.B."/>
            <person name="Clum A."/>
            <person name="Lindquist E."/>
            <person name="Daum C."/>
            <person name="Ramamoorthy G.K."/>
            <person name="Gryganskyi A."/>
            <person name="Culley D."/>
            <person name="Magnuson J.K."/>
            <person name="James T.Y."/>
            <person name="O'Malley M.A."/>
            <person name="Stajich J.E."/>
            <person name="Spatafora J.W."/>
            <person name="Visel A."/>
            <person name="Grigoriev I.V."/>
        </authorList>
    </citation>
    <scope>NUCLEOTIDE SEQUENCE [LARGE SCALE GENOMIC DNA]</scope>
    <source>
        <strain evidence="2 3">12-1054</strain>
    </source>
</reference>
<dbReference type="GeneID" id="63786795"/>
<name>A0A1Y2ETC9_PROLT</name>